<evidence type="ECO:0000313" key="5">
    <source>
        <dbReference type="EMBL" id="MDT1062142.1"/>
    </source>
</evidence>
<keyword evidence="2" id="KW-0520">NAD</keyword>
<dbReference type="InterPro" id="IPR008927">
    <property type="entry name" value="6-PGluconate_DH-like_C_sf"/>
</dbReference>
<dbReference type="InterPro" id="IPR036291">
    <property type="entry name" value="NAD(P)-bd_dom_sf"/>
</dbReference>
<dbReference type="GO" id="GO:0016491">
    <property type="term" value="F:oxidoreductase activity"/>
    <property type="evidence" value="ECO:0007669"/>
    <property type="project" value="UniProtKB-KW"/>
</dbReference>
<dbReference type="PIRSF" id="PIRSF000103">
    <property type="entry name" value="HIBADH"/>
    <property type="match status" value="1"/>
</dbReference>
<dbReference type="Gene3D" id="1.10.1040.10">
    <property type="entry name" value="N-(1-d-carboxylethyl)-l-norvaline Dehydrogenase, domain 2"/>
    <property type="match status" value="1"/>
</dbReference>
<protein>
    <submittedName>
        <fullName evidence="5">NAD(P)-dependent oxidoreductase</fullName>
        <ecNumber evidence="5">1.1.-.-</ecNumber>
    </submittedName>
</protein>
<accession>A0ABU3ED44</accession>
<dbReference type="InterPro" id="IPR029154">
    <property type="entry name" value="HIBADH-like_NADP-bd"/>
</dbReference>
<evidence type="ECO:0000313" key="6">
    <source>
        <dbReference type="Proteomes" id="UP001251085"/>
    </source>
</evidence>
<reference evidence="6" key="1">
    <citation type="submission" date="2023-07" db="EMBL/GenBank/DDBJ databases">
        <title>Characterization of two Paracoccaceae strains isolated from Phycosphere and proposal of Xinfangfangia lacusdiani sp. nov.</title>
        <authorList>
            <person name="Deng Y."/>
            <person name="Zhang Y.Q."/>
        </authorList>
    </citation>
    <scope>NUCLEOTIDE SEQUENCE [LARGE SCALE GENOMIC DNA]</scope>
    <source>
        <strain evidence="6">CPCC 101403</strain>
    </source>
</reference>
<dbReference type="Gene3D" id="3.40.50.720">
    <property type="entry name" value="NAD(P)-binding Rossmann-like Domain"/>
    <property type="match status" value="1"/>
</dbReference>
<dbReference type="PANTHER" id="PTHR43060:SF15">
    <property type="entry name" value="3-HYDROXYISOBUTYRATE DEHYDROGENASE-LIKE 1, MITOCHONDRIAL-RELATED"/>
    <property type="match status" value="1"/>
</dbReference>
<dbReference type="Proteomes" id="UP001251085">
    <property type="component" value="Unassembled WGS sequence"/>
</dbReference>
<keyword evidence="1 5" id="KW-0560">Oxidoreductase</keyword>
<evidence type="ECO:0000259" key="3">
    <source>
        <dbReference type="Pfam" id="PF03446"/>
    </source>
</evidence>
<dbReference type="InterPro" id="IPR006115">
    <property type="entry name" value="6PGDH_NADP-bd"/>
</dbReference>
<keyword evidence="6" id="KW-1185">Reference proteome</keyword>
<gene>
    <name evidence="5" type="ORF">RM190_09755</name>
</gene>
<dbReference type="SUPFAM" id="SSF51735">
    <property type="entry name" value="NAD(P)-binding Rossmann-fold domains"/>
    <property type="match status" value="1"/>
</dbReference>
<evidence type="ECO:0000256" key="2">
    <source>
        <dbReference type="ARBA" id="ARBA00023027"/>
    </source>
</evidence>
<dbReference type="Pfam" id="PF03446">
    <property type="entry name" value="NAD_binding_2"/>
    <property type="match status" value="1"/>
</dbReference>
<feature type="domain" description="3-hydroxyisobutyrate dehydrogenase-like NAD-binding" evidence="4">
    <location>
        <begin position="165"/>
        <end position="277"/>
    </location>
</feature>
<comment type="caution">
    <text evidence="5">The sequence shown here is derived from an EMBL/GenBank/DDBJ whole genome shotgun (WGS) entry which is preliminary data.</text>
</comment>
<dbReference type="RefSeq" id="WP_311759237.1">
    <property type="nucleotide sequence ID" value="NZ_JAVRQI010000006.1"/>
</dbReference>
<name>A0ABU3ED44_9RHOB</name>
<dbReference type="InterPro" id="IPR015815">
    <property type="entry name" value="HIBADH-related"/>
</dbReference>
<evidence type="ECO:0000256" key="1">
    <source>
        <dbReference type="ARBA" id="ARBA00023002"/>
    </source>
</evidence>
<dbReference type="Pfam" id="PF14833">
    <property type="entry name" value="NAD_binding_11"/>
    <property type="match status" value="1"/>
</dbReference>
<proteinExistence type="predicted"/>
<organism evidence="5 6">
    <name type="scientific">Paracoccus broussonetiae</name>
    <dbReference type="NCBI Taxonomy" id="3075834"/>
    <lineage>
        <taxon>Bacteria</taxon>
        <taxon>Pseudomonadati</taxon>
        <taxon>Pseudomonadota</taxon>
        <taxon>Alphaproteobacteria</taxon>
        <taxon>Rhodobacterales</taxon>
        <taxon>Paracoccaceae</taxon>
        <taxon>Paracoccus</taxon>
    </lineage>
</organism>
<dbReference type="InterPro" id="IPR013328">
    <property type="entry name" value="6PGD_dom2"/>
</dbReference>
<sequence length="292" mass="29984">MKVGIIGVGLMGHGIARNVLRKGFPLSFLDHPGNRPVDEILSVGGHACHSPAEVARGADVLILCVTGSPQVEAVLTGPDGVLSSLRPGSTVIDCSTSLPESTLRMARAVAEVGADFLDAPMTRTARHAHDGQLNLLIGGDAATLDRVRPVLAAFTEQVFHVGGPGAGHRLKLLHNYVSVGSLALIAEAAAGAADAGIDPAAFVQVLAQGGGAGVALDRMTPFLLDGDAGNLPFAIANGLKDIAYYREMSDASGAAHVIADGIHAAMSTAVDAGEGAKYVPELARIFRRTDPR</sequence>
<evidence type="ECO:0000259" key="4">
    <source>
        <dbReference type="Pfam" id="PF14833"/>
    </source>
</evidence>
<dbReference type="PANTHER" id="PTHR43060">
    <property type="entry name" value="3-HYDROXYISOBUTYRATE DEHYDROGENASE-LIKE 1, MITOCHONDRIAL-RELATED"/>
    <property type="match status" value="1"/>
</dbReference>
<feature type="domain" description="6-phosphogluconate dehydrogenase NADP-binding" evidence="3">
    <location>
        <begin position="2"/>
        <end position="162"/>
    </location>
</feature>
<dbReference type="EC" id="1.1.-.-" evidence="5"/>
<dbReference type="SUPFAM" id="SSF48179">
    <property type="entry name" value="6-phosphogluconate dehydrogenase C-terminal domain-like"/>
    <property type="match status" value="1"/>
</dbReference>
<dbReference type="EMBL" id="JAVRQI010000006">
    <property type="protein sequence ID" value="MDT1062142.1"/>
    <property type="molecule type" value="Genomic_DNA"/>
</dbReference>